<proteinExistence type="predicted"/>
<feature type="region of interest" description="Disordered" evidence="1">
    <location>
        <begin position="253"/>
        <end position="291"/>
    </location>
</feature>
<evidence type="ECO:0000313" key="2">
    <source>
        <dbReference type="EMBL" id="PWI72691.1"/>
    </source>
</evidence>
<accession>A0A2U3EDU1</accession>
<organism evidence="2 3">
    <name type="scientific">Purpureocillium lilacinum</name>
    <name type="common">Paecilomyces lilacinus</name>
    <dbReference type="NCBI Taxonomy" id="33203"/>
    <lineage>
        <taxon>Eukaryota</taxon>
        <taxon>Fungi</taxon>
        <taxon>Dikarya</taxon>
        <taxon>Ascomycota</taxon>
        <taxon>Pezizomycotina</taxon>
        <taxon>Sordariomycetes</taxon>
        <taxon>Hypocreomycetidae</taxon>
        <taxon>Hypocreales</taxon>
        <taxon>Ophiocordycipitaceae</taxon>
        <taxon>Purpureocillium</taxon>
    </lineage>
</organism>
<feature type="compositionally biased region" description="Polar residues" evidence="1">
    <location>
        <begin position="133"/>
        <end position="146"/>
    </location>
</feature>
<dbReference type="EMBL" id="LCWV01000005">
    <property type="protein sequence ID" value="PWI72691.1"/>
    <property type="molecule type" value="Genomic_DNA"/>
</dbReference>
<evidence type="ECO:0000313" key="3">
    <source>
        <dbReference type="Proteomes" id="UP000245956"/>
    </source>
</evidence>
<sequence length="291" mass="32059">MGRDTTTNAMTRTASRKKDSHRALPDLRQMQAVSRRCGAARHGHLLSRFEQATSDDGPHRQWRAPLASKVRNAASRLSKPPRARSPLLVRSFARSLVRVVAQNRRRVFTWGSLQCTPDCTHAQWRRSARQTRRVSNSSNGEQQQALKATPAREPHRSRVHLIRGRGPDGGVVIAPMIHPWTAPPIPPAILPVAAAIHGLQVLVLWLLDPDITHARRRVCPRDATQVPTLWKMTRRVSGALILFFSPASTIVQPDKKGGRGGNFAPAPAPRKPQGRRAQGGGGTPSPLLPLQ</sequence>
<feature type="region of interest" description="Disordered" evidence="1">
    <location>
        <begin position="1"/>
        <end position="23"/>
    </location>
</feature>
<reference evidence="2 3" key="1">
    <citation type="journal article" date="2016" name="Front. Microbiol.">
        <title>Genome and transcriptome sequences reveal the specific parasitism of the nematophagous Purpureocillium lilacinum 36-1.</title>
        <authorList>
            <person name="Xie J."/>
            <person name="Li S."/>
            <person name="Mo C."/>
            <person name="Xiao X."/>
            <person name="Peng D."/>
            <person name="Wang G."/>
            <person name="Xiao Y."/>
        </authorList>
    </citation>
    <scope>NUCLEOTIDE SEQUENCE [LARGE SCALE GENOMIC DNA]</scope>
    <source>
        <strain evidence="2 3">36-1</strain>
    </source>
</reference>
<feature type="region of interest" description="Disordered" evidence="1">
    <location>
        <begin position="127"/>
        <end position="157"/>
    </location>
</feature>
<dbReference type="Proteomes" id="UP000245956">
    <property type="component" value="Unassembled WGS sequence"/>
</dbReference>
<evidence type="ECO:0000256" key="1">
    <source>
        <dbReference type="SAM" id="MobiDB-lite"/>
    </source>
</evidence>
<gene>
    <name evidence="2" type="ORF">PCL_09706</name>
</gene>
<feature type="compositionally biased region" description="Polar residues" evidence="1">
    <location>
        <begin position="1"/>
        <end position="13"/>
    </location>
</feature>
<comment type="caution">
    <text evidence="2">The sequence shown here is derived from an EMBL/GenBank/DDBJ whole genome shotgun (WGS) entry which is preliminary data.</text>
</comment>
<name>A0A2U3EDU1_PURLI</name>
<dbReference type="AlphaFoldDB" id="A0A2U3EDU1"/>
<protein>
    <submittedName>
        <fullName evidence="2">Uncharacterized protein</fullName>
    </submittedName>
</protein>